<organism evidence="3 4">
    <name type="scientific">Actinokineospora guangxiensis</name>
    <dbReference type="NCBI Taxonomy" id="1490288"/>
    <lineage>
        <taxon>Bacteria</taxon>
        <taxon>Bacillati</taxon>
        <taxon>Actinomycetota</taxon>
        <taxon>Actinomycetes</taxon>
        <taxon>Pseudonocardiales</taxon>
        <taxon>Pseudonocardiaceae</taxon>
        <taxon>Actinokineospora</taxon>
    </lineage>
</organism>
<gene>
    <name evidence="3" type="ORF">ACFPM7_07010</name>
</gene>
<accession>A0ABW0EKJ4</accession>
<reference evidence="4" key="1">
    <citation type="journal article" date="2019" name="Int. J. Syst. Evol. Microbiol.">
        <title>The Global Catalogue of Microorganisms (GCM) 10K type strain sequencing project: providing services to taxonomists for standard genome sequencing and annotation.</title>
        <authorList>
            <consortium name="The Broad Institute Genomics Platform"/>
            <consortium name="The Broad Institute Genome Sequencing Center for Infectious Disease"/>
            <person name="Wu L."/>
            <person name="Ma J."/>
        </authorList>
    </citation>
    <scope>NUCLEOTIDE SEQUENCE [LARGE SCALE GENOMIC DNA]</scope>
    <source>
        <strain evidence="4">CCUG 59778</strain>
    </source>
</reference>
<protein>
    <submittedName>
        <fullName evidence="3">DUF3558 family protein</fullName>
    </submittedName>
</protein>
<evidence type="ECO:0000313" key="3">
    <source>
        <dbReference type="EMBL" id="MFC5286795.1"/>
    </source>
</evidence>
<feature type="signal peptide" evidence="2">
    <location>
        <begin position="1"/>
        <end position="23"/>
    </location>
</feature>
<proteinExistence type="predicted"/>
<feature type="chain" id="PRO_5047225389" evidence="2">
    <location>
        <begin position="24"/>
        <end position="190"/>
    </location>
</feature>
<keyword evidence="2" id="KW-0732">Signal</keyword>
<evidence type="ECO:0000256" key="2">
    <source>
        <dbReference type="SAM" id="SignalP"/>
    </source>
</evidence>
<evidence type="ECO:0000256" key="1">
    <source>
        <dbReference type="SAM" id="MobiDB-lite"/>
    </source>
</evidence>
<feature type="region of interest" description="Disordered" evidence="1">
    <location>
        <begin position="22"/>
        <end position="54"/>
    </location>
</feature>
<sequence length="190" mass="19270">MRSTILGLLAVTAVIAVTGCSSESGGVATPGTATQPTTTAPSTTEPTTTTTTPKQVSFDREALCELLTPAEAAKFGAENPRPTNSFQTGNPQCGWMGETSIVMDYGADASGGIGVSGPNVETTDITIAGTDALLQRITDKTVFCQVAFAVNGGKSGLAVGAGVLSRGEGKYEPCDVAKQLAEIVIPKVKG</sequence>
<evidence type="ECO:0000313" key="4">
    <source>
        <dbReference type="Proteomes" id="UP001596157"/>
    </source>
</evidence>
<comment type="caution">
    <text evidence="3">The sequence shown here is derived from an EMBL/GenBank/DDBJ whole genome shotgun (WGS) entry which is preliminary data.</text>
</comment>
<feature type="compositionally biased region" description="Low complexity" evidence="1">
    <location>
        <begin position="29"/>
        <end position="53"/>
    </location>
</feature>
<dbReference type="Pfam" id="PF12079">
    <property type="entry name" value="DUF3558"/>
    <property type="match status" value="1"/>
</dbReference>
<dbReference type="Proteomes" id="UP001596157">
    <property type="component" value="Unassembled WGS sequence"/>
</dbReference>
<dbReference type="PROSITE" id="PS51257">
    <property type="entry name" value="PROKAR_LIPOPROTEIN"/>
    <property type="match status" value="1"/>
</dbReference>
<dbReference type="InterPro" id="IPR024520">
    <property type="entry name" value="DUF3558"/>
</dbReference>
<keyword evidence="4" id="KW-1185">Reference proteome</keyword>
<dbReference type="RefSeq" id="WP_378245120.1">
    <property type="nucleotide sequence ID" value="NZ_JBHSKF010000003.1"/>
</dbReference>
<dbReference type="EMBL" id="JBHSKF010000003">
    <property type="protein sequence ID" value="MFC5286795.1"/>
    <property type="molecule type" value="Genomic_DNA"/>
</dbReference>
<name>A0ABW0EKJ4_9PSEU</name>